<name>A0A6A5UPC6_9PLEO</name>
<protein>
    <submittedName>
        <fullName evidence="2">Uncharacterized protein</fullName>
    </submittedName>
</protein>
<feature type="transmembrane region" description="Helical" evidence="1">
    <location>
        <begin position="60"/>
        <end position="80"/>
    </location>
</feature>
<accession>A0A6A5UPC6</accession>
<dbReference type="AlphaFoldDB" id="A0A6A5UPC6"/>
<evidence type="ECO:0000256" key="1">
    <source>
        <dbReference type="SAM" id="Phobius"/>
    </source>
</evidence>
<proteinExistence type="predicted"/>
<keyword evidence="1" id="KW-0812">Transmembrane</keyword>
<dbReference type="EMBL" id="ML976744">
    <property type="protein sequence ID" value="KAF1966578.1"/>
    <property type="molecule type" value="Genomic_DNA"/>
</dbReference>
<organism evidence="2 3">
    <name type="scientific">Bimuria novae-zelandiae CBS 107.79</name>
    <dbReference type="NCBI Taxonomy" id="1447943"/>
    <lineage>
        <taxon>Eukaryota</taxon>
        <taxon>Fungi</taxon>
        <taxon>Dikarya</taxon>
        <taxon>Ascomycota</taxon>
        <taxon>Pezizomycotina</taxon>
        <taxon>Dothideomycetes</taxon>
        <taxon>Pleosporomycetidae</taxon>
        <taxon>Pleosporales</taxon>
        <taxon>Massarineae</taxon>
        <taxon>Didymosphaeriaceae</taxon>
        <taxon>Bimuria</taxon>
    </lineage>
</organism>
<reference evidence="2" key="1">
    <citation type="journal article" date="2020" name="Stud. Mycol.">
        <title>101 Dothideomycetes genomes: a test case for predicting lifestyles and emergence of pathogens.</title>
        <authorList>
            <person name="Haridas S."/>
            <person name="Albert R."/>
            <person name="Binder M."/>
            <person name="Bloem J."/>
            <person name="Labutti K."/>
            <person name="Salamov A."/>
            <person name="Andreopoulos B."/>
            <person name="Baker S."/>
            <person name="Barry K."/>
            <person name="Bills G."/>
            <person name="Bluhm B."/>
            <person name="Cannon C."/>
            <person name="Castanera R."/>
            <person name="Culley D."/>
            <person name="Daum C."/>
            <person name="Ezra D."/>
            <person name="Gonzalez J."/>
            <person name="Henrissat B."/>
            <person name="Kuo A."/>
            <person name="Liang C."/>
            <person name="Lipzen A."/>
            <person name="Lutzoni F."/>
            <person name="Magnuson J."/>
            <person name="Mondo S."/>
            <person name="Nolan M."/>
            <person name="Ohm R."/>
            <person name="Pangilinan J."/>
            <person name="Park H.-J."/>
            <person name="Ramirez L."/>
            <person name="Alfaro M."/>
            <person name="Sun H."/>
            <person name="Tritt A."/>
            <person name="Yoshinaga Y."/>
            <person name="Zwiers L.-H."/>
            <person name="Turgeon B."/>
            <person name="Goodwin S."/>
            <person name="Spatafora J."/>
            <person name="Crous P."/>
            <person name="Grigoriev I."/>
        </authorList>
    </citation>
    <scope>NUCLEOTIDE SEQUENCE</scope>
    <source>
        <strain evidence="2">CBS 107.79</strain>
    </source>
</reference>
<evidence type="ECO:0000313" key="3">
    <source>
        <dbReference type="Proteomes" id="UP000800036"/>
    </source>
</evidence>
<evidence type="ECO:0000313" key="2">
    <source>
        <dbReference type="EMBL" id="KAF1966578.1"/>
    </source>
</evidence>
<sequence>MKYLSPLMQTVISHHQTTTTMSPSPPLLPRAPDTDLSQLNATALQALADAAHARWNLPSVWLFVAFLFVAFVFNMLKALFFPERNLLKLVPDRCFTWIAPRDETKRDSQESLWRWEDYRVSLQESAERVMRERGDMYGTMESTRGRWV</sequence>
<keyword evidence="3" id="KW-1185">Reference proteome</keyword>
<gene>
    <name evidence="2" type="ORF">BU23DRAFT_316745</name>
</gene>
<keyword evidence="1" id="KW-0472">Membrane</keyword>
<keyword evidence="1" id="KW-1133">Transmembrane helix</keyword>
<dbReference type="Proteomes" id="UP000800036">
    <property type="component" value="Unassembled WGS sequence"/>
</dbReference>